<feature type="compositionally biased region" description="Basic and acidic residues" evidence="4">
    <location>
        <begin position="913"/>
        <end position="928"/>
    </location>
</feature>
<feature type="compositionally biased region" description="Polar residues" evidence="4">
    <location>
        <begin position="1071"/>
        <end position="1114"/>
    </location>
</feature>
<feature type="region of interest" description="Disordered" evidence="4">
    <location>
        <begin position="1277"/>
        <end position="1302"/>
    </location>
</feature>
<dbReference type="Gene3D" id="2.130.10.10">
    <property type="entry name" value="YVTN repeat-like/Quinoprotein amine dehydrogenase"/>
    <property type="match status" value="1"/>
</dbReference>
<evidence type="ECO:0000259" key="5">
    <source>
        <dbReference type="Pfam" id="PF16755"/>
    </source>
</evidence>
<feature type="compositionally biased region" description="Basic and acidic residues" evidence="4">
    <location>
        <begin position="646"/>
        <end position="661"/>
    </location>
</feature>
<dbReference type="SUPFAM" id="SSF117289">
    <property type="entry name" value="Nucleoporin domain"/>
    <property type="match status" value="1"/>
</dbReference>
<comment type="subcellular location">
    <subcellularLocation>
        <location evidence="1">Nucleus</location>
    </subcellularLocation>
</comment>
<sequence length="1501" mass="160865">MSESKTLATAGELEVNTTEDWAFLHIGKSNGAPLVEPYSSLPKGNIRLLALAQERDVFACAGSNGLSTGTISELRKYAAIEDEATSSFESRKFVEAYNEEVQILEFTSDEKELLVAKSNGGVDVFTFSKKATGLKKKPKITIQTDNIIDIRARPLVGNEAIILEASGDLSLIRTDAGERSLISSHVSSAAWSPLGTQILVGLNSGHIRKITIGTSIKQAEIPVPADSRLSDGTYIPVSITYIRSKSFIVMYREVPEPLADGESEEEDAMQTFIGYIVTHDPESHTYNWDELEDPCPPFADMSREGWWYTQVLTDWTEEYPDIIAMANGPSSDVALLTSKEVFNMLEDRDRASLPFTEDDTTPIGFVLDYSSKNKVLDPCNGVEECSALPIVWALSNEGALTGWHIVWSGIKSGKKLALKALQQKHNTRVANSNKGRSSGSLPVFHKKEKKEKKEKHKESIEQTNEAAVRIPDTMSIGKTQEETQTAEVPGESKSSISLSDEIKTTNDTAKSFVLPKEAEKETTGISKSVKSEPSHLATSSGEKEPIISDVSQGVKTDSERVDGVVADTKESATTVDDLTDKSAEVDLESSSSAKDEVVITTPSIESSPADELITENESQAVDKKDDSSDLQGNVGEVEGTADESQQNEKHTDEQTKEEKLEVITPHQQNSPTKHNEVLDKSTASPNFFPFGSPSHSITGSLGIGSRGTFPTFGNLKAGFGFGQSDEPSSSIAPTADEEVENDGTNSTGVQTLPPTPLDSEFPTQSDSEQHADIPQSSNSSEKATNEVDKLETVTENPTIEGDHESKDKPSESAKDAIKENSNVSNEITAESEEKFESVSDASKEESVVDLGEQNKVTELPIEQSSENVKEKLVSNLEEKSTDATEESVPNVDADKTANSSVPKSTEEPVGTSNEEKGGDSLDDNHDSEGSTPIPETPAVAQLAETELTDKASHLSIQESTDKPAGEPTELPVSESTEEPSEESAELANEDSADKSVEEPNGDLSELVDEKPVDKSTEVPSQDANEEHLDTSDKPNEVTLNDKKEKLSQTEELPTKSVGDRSVDDATKEPQTHPTELSKSITNTASKVDNPFSQSSPFATLSQKSSFGSFNTTAEKPSVTEERPSLFGSNSKASPAPSFTSAFGSSNSTFGSSATFGSSSNSTFGASPSSVFGSNANNSGFNSKAVFGGFGSAAKSGFSTLGQKQTSIFDQPESDSVATTEETSLFNAPAGQSSGFSGINNQGFSLSSNFKADPSVADSTPSTNATLPSFNLESSFGQTLPSSSSIFGGSTSGTGAFPGVASSPFGGLSQSSGFASTIDTAKSKMGSGSAFDTLKKPADNDVQADHSSSDYVIPDDGREGTESPVLVSSDDIPDNNGDESKVSGSDNEEFSDESSFEEFDDFENEDLDEDEEEEEASQVLESDESDEEDVSEQESEEAEPSVPEYEPLIDGLEDLDLSTIVQTAPSLRDYVPFEVNTDLPEDVSTELYHFLCGDKTNHWIGF</sequence>
<feature type="region of interest" description="Disordered" evidence="4">
    <location>
        <begin position="425"/>
        <end position="690"/>
    </location>
</feature>
<feature type="compositionally biased region" description="Basic and acidic residues" evidence="4">
    <location>
        <begin position="1024"/>
        <end position="1048"/>
    </location>
</feature>
<reference evidence="6 7" key="1">
    <citation type="submission" date="2016-02" db="EMBL/GenBank/DDBJ databases">
        <title>Complete genome sequence and transcriptome regulation of the pentose utilising yeast Sugiyamaella lignohabitans.</title>
        <authorList>
            <person name="Bellasio M."/>
            <person name="Peymann A."/>
            <person name="Valli M."/>
            <person name="Sipitzky M."/>
            <person name="Graf A."/>
            <person name="Sauer M."/>
            <person name="Marx H."/>
            <person name="Mattanovich D."/>
        </authorList>
    </citation>
    <scope>NUCLEOTIDE SEQUENCE [LARGE SCALE GENOMIC DNA]</scope>
    <source>
        <strain evidence="6 7">CBS 10342</strain>
    </source>
</reference>
<feature type="compositionally biased region" description="Basic and acidic residues" evidence="4">
    <location>
        <begin position="1057"/>
        <end position="1070"/>
    </location>
</feature>
<feature type="compositionally biased region" description="Basic and acidic residues" evidence="4">
    <location>
        <begin position="556"/>
        <end position="570"/>
    </location>
</feature>
<evidence type="ECO:0000256" key="1">
    <source>
        <dbReference type="ARBA" id="ARBA00004123"/>
    </source>
</evidence>
<dbReference type="InterPro" id="IPR015943">
    <property type="entry name" value="WD40/YVTN_repeat-like_dom_sf"/>
</dbReference>
<feature type="compositionally biased region" description="Basic and acidic residues" evidence="4">
    <location>
        <begin position="1332"/>
        <end position="1347"/>
    </location>
</feature>
<dbReference type="InterPro" id="IPR039462">
    <property type="entry name" value="Nup159/Nup146_N"/>
</dbReference>
<organism evidence="6 7">
    <name type="scientific">Sugiyamaella lignohabitans</name>
    <dbReference type="NCBI Taxonomy" id="796027"/>
    <lineage>
        <taxon>Eukaryota</taxon>
        <taxon>Fungi</taxon>
        <taxon>Dikarya</taxon>
        <taxon>Ascomycota</taxon>
        <taxon>Saccharomycotina</taxon>
        <taxon>Dipodascomycetes</taxon>
        <taxon>Dipodascales</taxon>
        <taxon>Trichomonascaceae</taxon>
        <taxon>Sugiyamaella</taxon>
    </lineage>
</organism>
<feature type="compositionally biased region" description="Polar residues" evidence="4">
    <location>
        <begin position="819"/>
        <end position="828"/>
    </location>
</feature>
<feature type="compositionally biased region" description="Acidic residues" evidence="4">
    <location>
        <begin position="1385"/>
        <end position="1438"/>
    </location>
</feature>
<feature type="compositionally biased region" description="Low complexity" evidence="4">
    <location>
        <begin position="1136"/>
        <end position="1168"/>
    </location>
</feature>
<keyword evidence="2" id="KW-0813">Transport</keyword>
<evidence type="ECO:0000313" key="6">
    <source>
        <dbReference type="EMBL" id="ANB12909.1"/>
    </source>
</evidence>
<keyword evidence="7" id="KW-1185">Reference proteome</keyword>
<feature type="compositionally biased region" description="Basic and acidic residues" evidence="4">
    <location>
        <begin position="800"/>
        <end position="818"/>
    </location>
</feature>
<feature type="compositionally biased region" description="Basic and acidic residues" evidence="4">
    <location>
        <begin position="867"/>
        <end position="882"/>
    </location>
</feature>
<dbReference type="Pfam" id="PF16755">
    <property type="entry name" value="Beta-prop_NUP159_NUP214"/>
    <property type="match status" value="1"/>
</dbReference>
<feature type="compositionally biased region" description="Low complexity" evidence="4">
    <location>
        <begin position="1280"/>
        <end position="1298"/>
    </location>
</feature>
<feature type="compositionally biased region" description="Basic and acidic residues" evidence="4">
    <location>
        <begin position="783"/>
        <end position="792"/>
    </location>
</feature>
<name>A0A167DH06_9ASCO</name>
<evidence type="ECO:0000313" key="7">
    <source>
        <dbReference type="Proteomes" id="UP000189580"/>
    </source>
</evidence>
<evidence type="ECO:0000256" key="2">
    <source>
        <dbReference type="ARBA" id="ARBA00022448"/>
    </source>
</evidence>
<dbReference type="KEGG" id="slb:AWJ20_1187"/>
<accession>A0A167DH06</accession>
<feature type="compositionally biased region" description="Polar residues" evidence="4">
    <location>
        <begin position="428"/>
        <end position="440"/>
    </location>
</feature>
<evidence type="ECO:0000256" key="3">
    <source>
        <dbReference type="ARBA" id="ARBA00023242"/>
    </source>
</evidence>
<proteinExistence type="predicted"/>
<dbReference type="RefSeq" id="XP_018735386.1">
    <property type="nucleotide sequence ID" value="XM_018878042.1"/>
</dbReference>
<feature type="compositionally biased region" description="Basic and acidic residues" evidence="4">
    <location>
        <begin position="831"/>
        <end position="846"/>
    </location>
</feature>
<feature type="compositionally biased region" description="Basic residues" evidence="4">
    <location>
        <begin position="444"/>
        <end position="455"/>
    </location>
</feature>
<dbReference type="EMBL" id="CP014501">
    <property type="protein sequence ID" value="ANB12909.1"/>
    <property type="molecule type" value="Genomic_DNA"/>
</dbReference>
<feature type="compositionally biased region" description="Acidic residues" evidence="4">
    <location>
        <begin position="975"/>
        <end position="990"/>
    </location>
</feature>
<keyword evidence="3" id="KW-0539">Nucleus</keyword>
<dbReference type="OrthoDB" id="248320at2759"/>
<feature type="domain" description="Nucleoporin Nup159/Nup146 N-terminal" evidence="5">
    <location>
        <begin position="42"/>
        <end position="400"/>
    </location>
</feature>
<dbReference type="Proteomes" id="UP000189580">
    <property type="component" value="Chromosome a"/>
</dbReference>
<gene>
    <name evidence="6" type="primary">NUP159</name>
    <name evidence="6" type="ORF">AWJ20_1187</name>
</gene>
<feature type="compositionally biased region" description="Basic and acidic residues" evidence="4">
    <location>
        <begin position="1007"/>
        <end position="1016"/>
    </location>
</feature>
<feature type="region of interest" description="Disordered" evidence="4">
    <location>
        <begin position="717"/>
        <end position="1168"/>
    </location>
</feature>
<feature type="compositionally biased region" description="Polar residues" evidence="4">
    <location>
        <begin position="742"/>
        <end position="752"/>
    </location>
</feature>
<dbReference type="GO" id="GO:0005634">
    <property type="term" value="C:nucleus"/>
    <property type="evidence" value="ECO:0007669"/>
    <property type="project" value="UniProtKB-SubCell"/>
</dbReference>
<feature type="region of interest" description="Disordered" evidence="4">
    <location>
        <begin position="1319"/>
        <end position="1445"/>
    </location>
</feature>
<evidence type="ECO:0000256" key="4">
    <source>
        <dbReference type="SAM" id="MobiDB-lite"/>
    </source>
</evidence>
<dbReference type="GeneID" id="30032961"/>
<protein>
    <submittedName>
        <fullName evidence="6">FG-nucleoporin NUP159</fullName>
    </submittedName>
</protein>
<feature type="compositionally biased region" description="Polar residues" evidence="4">
    <location>
        <begin position="476"/>
        <end position="498"/>
    </location>
</feature>
<feature type="region of interest" description="Disordered" evidence="4">
    <location>
        <begin position="1200"/>
        <end position="1238"/>
    </location>
</feature>